<evidence type="ECO:0000313" key="9">
    <source>
        <dbReference type="Proteomes" id="UP000028680"/>
    </source>
</evidence>
<dbReference type="RefSeq" id="WP_044049467.1">
    <property type="nucleotide sequence ID" value="NZ_CP003984.1"/>
</dbReference>
<dbReference type="Proteomes" id="UP000028680">
    <property type="component" value="Chromosome"/>
</dbReference>
<feature type="binding site" evidence="4">
    <location>
        <begin position="370"/>
        <end position="372"/>
    </location>
    <ligand>
        <name>FAD</name>
        <dbReference type="ChEBI" id="CHEBI:57692"/>
    </ligand>
</feature>
<keyword evidence="6" id="KW-0157">Chromophore</keyword>
<dbReference type="Gene3D" id="3.40.50.620">
    <property type="entry name" value="HUPs"/>
    <property type="match status" value="1"/>
</dbReference>
<keyword evidence="9" id="KW-1185">Reference proteome</keyword>
<dbReference type="InterPro" id="IPR002081">
    <property type="entry name" value="Cryptochrome/DNA_photolyase_1"/>
</dbReference>
<dbReference type="SUPFAM" id="SSF48173">
    <property type="entry name" value="Cryptochrome/photolyase FAD-binding domain"/>
    <property type="match status" value="1"/>
</dbReference>
<dbReference type="InterPro" id="IPR036134">
    <property type="entry name" value="Crypto/Photolyase_FAD-like_sf"/>
</dbReference>
<dbReference type="AlphaFoldDB" id="A0AAN0VI14"/>
<feature type="site" description="Electron transfer via tryptophanyl radical" evidence="5">
    <location>
        <position position="380"/>
    </location>
</feature>
<keyword evidence="8" id="KW-0456">Lyase</keyword>
<dbReference type="SUPFAM" id="SSF52425">
    <property type="entry name" value="Cryptochrome/photolyase, N-terminal domain"/>
    <property type="match status" value="1"/>
</dbReference>
<dbReference type="GO" id="GO:0071949">
    <property type="term" value="F:FAD binding"/>
    <property type="evidence" value="ECO:0007669"/>
    <property type="project" value="TreeGrafter"/>
</dbReference>
<evidence type="ECO:0000256" key="1">
    <source>
        <dbReference type="ARBA" id="ARBA00001932"/>
    </source>
</evidence>
<dbReference type="GO" id="GO:0003677">
    <property type="term" value="F:DNA binding"/>
    <property type="evidence" value="ECO:0007669"/>
    <property type="project" value="TreeGrafter"/>
</dbReference>
<dbReference type="Gene3D" id="1.25.40.80">
    <property type="match status" value="1"/>
</dbReference>
<evidence type="ECO:0000256" key="2">
    <source>
        <dbReference type="ARBA" id="ARBA00022630"/>
    </source>
</evidence>
<feature type="binding site" evidence="4">
    <location>
        <position position="268"/>
    </location>
    <ligand>
        <name>FAD</name>
        <dbReference type="ChEBI" id="CHEBI:57692"/>
    </ligand>
</feature>
<dbReference type="PANTHER" id="PTHR11455:SF9">
    <property type="entry name" value="CRYPTOCHROME CIRCADIAN CLOCK 5 ISOFORM X1"/>
    <property type="match status" value="1"/>
</dbReference>
<accession>A0AAN0VI14</accession>
<dbReference type="PRINTS" id="PR00147">
    <property type="entry name" value="DNAPHOTLYASE"/>
</dbReference>
<evidence type="ECO:0000256" key="3">
    <source>
        <dbReference type="ARBA" id="ARBA00022827"/>
    </source>
</evidence>
<dbReference type="InterPro" id="IPR014729">
    <property type="entry name" value="Rossmann-like_a/b/a_fold"/>
</dbReference>
<comment type="cofactor">
    <cofactor evidence="1">
        <name>(6R)-5,10-methylene-5,6,7,8-tetrahydrofolate</name>
        <dbReference type="ChEBI" id="CHEBI:15636"/>
    </cofactor>
</comment>
<dbReference type="PANTHER" id="PTHR11455">
    <property type="entry name" value="CRYPTOCHROME"/>
    <property type="match status" value="1"/>
</dbReference>
<dbReference type="EC" id="4.1.99.3" evidence="8"/>
<dbReference type="PROSITE" id="PS51645">
    <property type="entry name" value="PHR_CRY_ALPHA_BETA"/>
    <property type="match status" value="1"/>
</dbReference>
<dbReference type="Pfam" id="PF03441">
    <property type="entry name" value="FAD_binding_7"/>
    <property type="match status" value="1"/>
</dbReference>
<evidence type="ECO:0000259" key="7">
    <source>
        <dbReference type="PROSITE" id="PS51645"/>
    </source>
</evidence>
<evidence type="ECO:0000256" key="6">
    <source>
        <dbReference type="RuleBase" id="RU004182"/>
    </source>
</evidence>
<gene>
    <name evidence="8" type="primary">phrB1</name>
    <name evidence="8" type="ORF">RCA23_c10830</name>
</gene>
<dbReference type="InterPro" id="IPR006050">
    <property type="entry name" value="DNA_photolyase_N"/>
</dbReference>
<keyword evidence="3 4" id="KW-0274">FAD</keyword>
<proteinExistence type="inferred from homology"/>
<evidence type="ECO:0000256" key="5">
    <source>
        <dbReference type="PIRSR" id="PIRSR602081-2"/>
    </source>
</evidence>
<dbReference type="GO" id="GO:0009416">
    <property type="term" value="P:response to light stimulus"/>
    <property type="evidence" value="ECO:0007669"/>
    <property type="project" value="TreeGrafter"/>
</dbReference>
<feature type="site" description="Electron transfer via tryptophanyl radical" evidence="5">
    <location>
        <position position="357"/>
    </location>
</feature>
<evidence type="ECO:0000256" key="4">
    <source>
        <dbReference type="PIRSR" id="PIRSR602081-1"/>
    </source>
</evidence>
<name>A0AAN0VI14_9RHOB</name>
<dbReference type="InterPro" id="IPR005101">
    <property type="entry name" value="Cryptochr/Photolyase_FAD-bd"/>
</dbReference>
<evidence type="ECO:0000313" key="8">
    <source>
        <dbReference type="EMBL" id="AII86634.1"/>
    </source>
</evidence>
<dbReference type="Pfam" id="PF00875">
    <property type="entry name" value="DNA_photolyase"/>
    <property type="match status" value="1"/>
</dbReference>
<dbReference type="KEGG" id="ptp:RCA23_c10830"/>
<feature type="domain" description="Photolyase/cryptochrome alpha/beta" evidence="7">
    <location>
        <begin position="2"/>
        <end position="128"/>
    </location>
</feature>
<dbReference type="Gene3D" id="1.10.579.10">
    <property type="entry name" value="DNA Cyclobutane Dipyrimidine Photolyase, subunit A, domain 3"/>
    <property type="match status" value="1"/>
</dbReference>
<dbReference type="InterPro" id="IPR036155">
    <property type="entry name" value="Crypto/Photolyase_N_sf"/>
</dbReference>
<reference evidence="8 9" key="1">
    <citation type="journal article" date="2014" name="ISME J.">
        <title>Adaptation of an abundant Roseobacter RCA organism to pelagic systems revealed by genomic and transcriptomic analyses.</title>
        <authorList>
            <person name="Voget S."/>
            <person name="Wemheuer B."/>
            <person name="Brinkhoff T."/>
            <person name="Vollmers J."/>
            <person name="Dietrich S."/>
            <person name="Giebel H.A."/>
            <person name="Beardsley C."/>
            <person name="Sardemann C."/>
            <person name="Bakenhus I."/>
            <person name="Billerbeck S."/>
            <person name="Daniel R."/>
            <person name="Simon M."/>
        </authorList>
    </citation>
    <scope>NUCLEOTIDE SEQUENCE [LARGE SCALE GENOMIC DNA]</scope>
    <source>
        <strain evidence="8 9">RCA23</strain>
    </source>
</reference>
<dbReference type="GO" id="GO:0003904">
    <property type="term" value="F:deoxyribodipyrimidine photo-lyase activity"/>
    <property type="evidence" value="ECO:0007669"/>
    <property type="project" value="UniProtKB-EC"/>
</dbReference>
<keyword evidence="2 4" id="KW-0285">Flavoprotein</keyword>
<protein>
    <submittedName>
        <fullName evidence="8">Deoxyribodipyrimidine photo-lyase PhrB</fullName>
        <ecNumber evidence="8">4.1.99.3</ecNumber>
    </submittedName>
</protein>
<dbReference type="EMBL" id="CP003984">
    <property type="protein sequence ID" value="AII86634.1"/>
    <property type="molecule type" value="Genomic_DNA"/>
</dbReference>
<comment type="similarity">
    <text evidence="6">Belongs to the DNA photolyase family.</text>
</comment>
<organism evidence="8 9">
    <name type="scientific">Planktomarina temperata RCA23</name>
    <dbReference type="NCBI Taxonomy" id="666509"/>
    <lineage>
        <taxon>Bacteria</taxon>
        <taxon>Pseudomonadati</taxon>
        <taxon>Pseudomonadota</taxon>
        <taxon>Alphaproteobacteria</taxon>
        <taxon>Rhodobacterales</taxon>
        <taxon>Paracoccaceae</taxon>
        <taxon>Planktomarina</taxon>
    </lineage>
</organism>
<comment type="cofactor">
    <cofactor evidence="4">
        <name>FAD</name>
        <dbReference type="ChEBI" id="CHEBI:57692"/>
    </cofactor>
    <text evidence="4">Binds 1 FAD per subunit.</text>
</comment>
<sequence length="470" mass="52389">MTPTLLWFRRDLRLQDHAALTAALARGGPVIAVFICDAQVETLGSAPKWRLGQGIAALQKAVADKGNRLILRRGAAIDVIPKLVEETGATAVYWQRSYDPASQARDAEVKAFLSAMGLEAKSFKGHLLFEPWTVQTKLGGFYKVYTPLWKAVRGREVPEPLPAPTRIPGPETYPSSEALGAWGLGRAMQRGAAIVERYARVGADLAQERLAEFTSGALRHYGEGRDIPGEDGTSKLAENLALGEITPAQCWHAGQAELNRGNPGAEIFLKELVWREFAYHLLHHTPQILTRNWKPAWDAFPWSEEASSAKFTAWKTGRTGLEFIDAAMRELYVTGTMHNRGRMIVASYLTKHLMTHWRLGQAWFEDCLIDWDPASNAMGWQWAAGSGPDAAPYFRVFNPETQIEKFDADRRYRKMWIAEGQANPPASALQYFDAIPRSWGLSAQSAYPAPIVSAKEGREIALSFYKTRDF</sequence>
<feature type="site" description="Electron transfer via tryptophanyl radical" evidence="5">
    <location>
        <position position="302"/>
    </location>
</feature>
<feature type="binding site" evidence="4">
    <location>
        <position position="221"/>
    </location>
    <ligand>
        <name>FAD</name>
        <dbReference type="ChEBI" id="CHEBI:57692"/>
    </ligand>
</feature>